<keyword evidence="3" id="KW-0813">Transport</keyword>
<feature type="transmembrane region" description="Helical" evidence="7">
    <location>
        <begin position="22"/>
        <end position="39"/>
    </location>
</feature>
<dbReference type="SUPFAM" id="SSF161111">
    <property type="entry name" value="Cation efflux protein transmembrane domain-like"/>
    <property type="match status" value="1"/>
</dbReference>
<dbReference type="NCBIfam" id="TIGR01297">
    <property type="entry name" value="CDF"/>
    <property type="match status" value="1"/>
</dbReference>
<feature type="domain" description="Cation efflux protein transmembrane" evidence="8">
    <location>
        <begin position="2"/>
        <end position="121"/>
    </location>
</feature>
<feature type="non-terminal residue" evidence="10">
    <location>
        <position position="1"/>
    </location>
</feature>
<organism evidence="10 11">
    <name type="scientific">Candidatus Limisoma intestinavium</name>
    <dbReference type="NCBI Taxonomy" id="2840856"/>
    <lineage>
        <taxon>Bacteria</taxon>
        <taxon>Pseudomonadati</taxon>
        <taxon>Bacteroidota</taxon>
        <taxon>Bacteroidia</taxon>
        <taxon>Bacteroidales</taxon>
        <taxon>Candidatus Limisoma</taxon>
    </lineage>
</organism>
<accession>A0A9D1IKZ0</accession>
<dbReference type="PANTHER" id="PTHR43840">
    <property type="entry name" value="MITOCHONDRIAL METAL TRANSPORTER 1-RELATED"/>
    <property type="match status" value="1"/>
</dbReference>
<dbReference type="InterPro" id="IPR036837">
    <property type="entry name" value="Cation_efflux_CTD_sf"/>
</dbReference>
<comment type="similarity">
    <text evidence="2">Belongs to the cation diffusion facilitator (CDF) transporter (TC 2.A.4) family.</text>
</comment>
<dbReference type="InterPro" id="IPR027469">
    <property type="entry name" value="Cation_efflux_TMD_sf"/>
</dbReference>
<evidence type="ECO:0000256" key="4">
    <source>
        <dbReference type="ARBA" id="ARBA00022692"/>
    </source>
</evidence>
<evidence type="ECO:0000313" key="10">
    <source>
        <dbReference type="EMBL" id="HIU39003.1"/>
    </source>
</evidence>
<dbReference type="InterPro" id="IPR027470">
    <property type="entry name" value="Cation_efflux_CTD"/>
</dbReference>
<dbReference type="Gene3D" id="3.30.70.1350">
    <property type="entry name" value="Cation efflux protein, cytoplasmic domain"/>
    <property type="match status" value="1"/>
</dbReference>
<gene>
    <name evidence="10" type="ORF">IAD18_04995</name>
</gene>
<dbReference type="GO" id="GO:0008324">
    <property type="term" value="F:monoatomic cation transmembrane transporter activity"/>
    <property type="evidence" value="ECO:0007669"/>
    <property type="project" value="InterPro"/>
</dbReference>
<dbReference type="Pfam" id="PF16916">
    <property type="entry name" value="ZT_dimer"/>
    <property type="match status" value="1"/>
</dbReference>
<dbReference type="InterPro" id="IPR058533">
    <property type="entry name" value="Cation_efflux_TM"/>
</dbReference>
<dbReference type="PANTHER" id="PTHR43840:SF15">
    <property type="entry name" value="MITOCHONDRIAL METAL TRANSPORTER 1-RELATED"/>
    <property type="match status" value="1"/>
</dbReference>
<feature type="transmembrane region" description="Helical" evidence="7">
    <location>
        <begin position="96"/>
        <end position="114"/>
    </location>
</feature>
<dbReference type="InterPro" id="IPR050291">
    <property type="entry name" value="CDF_Transporter"/>
</dbReference>
<dbReference type="Pfam" id="PF01545">
    <property type="entry name" value="Cation_efflux"/>
    <property type="match status" value="1"/>
</dbReference>
<evidence type="ECO:0000256" key="2">
    <source>
        <dbReference type="ARBA" id="ARBA00008114"/>
    </source>
</evidence>
<keyword evidence="5 7" id="KW-1133">Transmembrane helix</keyword>
<name>A0A9D1IKZ0_9BACT</name>
<evidence type="ECO:0000259" key="8">
    <source>
        <dbReference type="Pfam" id="PF01545"/>
    </source>
</evidence>
<protein>
    <submittedName>
        <fullName evidence="10">Cation transporter</fullName>
    </submittedName>
</protein>
<evidence type="ECO:0000256" key="1">
    <source>
        <dbReference type="ARBA" id="ARBA00004141"/>
    </source>
</evidence>
<evidence type="ECO:0000256" key="5">
    <source>
        <dbReference type="ARBA" id="ARBA00022989"/>
    </source>
</evidence>
<comment type="subcellular location">
    <subcellularLocation>
        <location evidence="1">Membrane</location>
        <topology evidence="1">Multi-pass membrane protein</topology>
    </subcellularLocation>
</comment>
<dbReference type="Gene3D" id="1.20.1510.10">
    <property type="entry name" value="Cation efflux protein transmembrane domain"/>
    <property type="match status" value="1"/>
</dbReference>
<evidence type="ECO:0000256" key="6">
    <source>
        <dbReference type="ARBA" id="ARBA00023136"/>
    </source>
</evidence>
<dbReference type="SUPFAM" id="SSF160240">
    <property type="entry name" value="Cation efflux protein cytoplasmic domain-like"/>
    <property type="match status" value="1"/>
</dbReference>
<reference evidence="10" key="2">
    <citation type="journal article" date="2021" name="PeerJ">
        <title>Extensive microbial diversity within the chicken gut microbiome revealed by metagenomics and culture.</title>
        <authorList>
            <person name="Gilroy R."/>
            <person name="Ravi A."/>
            <person name="Getino M."/>
            <person name="Pursley I."/>
            <person name="Horton D.L."/>
            <person name="Alikhan N.F."/>
            <person name="Baker D."/>
            <person name="Gharbi K."/>
            <person name="Hall N."/>
            <person name="Watson M."/>
            <person name="Adriaenssens E.M."/>
            <person name="Foster-Nyarko E."/>
            <person name="Jarju S."/>
            <person name="Secka A."/>
            <person name="Antonio M."/>
            <person name="Oren A."/>
            <person name="Chaudhuri R.R."/>
            <person name="La Ragione R."/>
            <person name="Hildebrand F."/>
            <person name="Pallen M.J."/>
        </authorList>
    </citation>
    <scope>NUCLEOTIDE SEQUENCE</scope>
    <source>
        <strain evidence="10">17073</strain>
    </source>
</reference>
<dbReference type="AlphaFoldDB" id="A0A9D1IKZ0"/>
<feature type="transmembrane region" description="Helical" evidence="7">
    <location>
        <begin position="70"/>
        <end position="90"/>
    </location>
</feature>
<evidence type="ECO:0000259" key="9">
    <source>
        <dbReference type="Pfam" id="PF16916"/>
    </source>
</evidence>
<comment type="caution">
    <text evidence="10">The sequence shown here is derived from an EMBL/GenBank/DDBJ whole genome shotgun (WGS) entry which is preliminary data.</text>
</comment>
<dbReference type="GO" id="GO:0016020">
    <property type="term" value="C:membrane"/>
    <property type="evidence" value="ECO:0007669"/>
    <property type="project" value="UniProtKB-SubCell"/>
</dbReference>
<feature type="domain" description="Cation efflux protein cytoplasmic" evidence="9">
    <location>
        <begin position="126"/>
        <end position="203"/>
    </location>
</feature>
<sequence length="216" mass="23696">VAIGLFVSSAATIIDAINGKPLARPAMITFIMAFISIAVKEWLFQYTRIVGEQIKSTALVANAWHHRSDAFSSVAVLIGIGCAMFLGEQWRVLDPIAAAIVSVFIGLVAYRLALPSIRELLEVSLPDSVTKEIAGVIGQVDGVRAYHHLRTRKNGNIYILDFHIKVDTNLTIVEAHEIANRVENTLKEKYGQSTIANIHIEPYLGEPVDDSKTCTD</sequence>
<evidence type="ECO:0000313" key="11">
    <source>
        <dbReference type="Proteomes" id="UP000824076"/>
    </source>
</evidence>
<proteinExistence type="inferred from homology"/>
<evidence type="ECO:0000256" key="7">
    <source>
        <dbReference type="SAM" id="Phobius"/>
    </source>
</evidence>
<dbReference type="InterPro" id="IPR002524">
    <property type="entry name" value="Cation_efflux"/>
</dbReference>
<evidence type="ECO:0000256" key="3">
    <source>
        <dbReference type="ARBA" id="ARBA00022448"/>
    </source>
</evidence>
<dbReference type="Proteomes" id="UP000824076">
    <property type="component" value="Unassembled WGS sequence"/>
</dbReference>
<reference evidence="10" key="1">
    <citation type="submission" date="2020-10" db="EMBL/GenBank/DDBJ databases">
        <authorList>
            <person name="Gilroy R."/>
        </authorList>
    </citation>
    <scope>NUCLEOTIDE SEQUENCE</scope>
    <source>
        <strain evidence="10">17073</strain>
    </source>
</reference>
<dbReference type="EMBL" id="DVMS01000142">
    <property type="protein sequence ID" value="HIU39003.1"/>
    <property type="molecule type" value="Genomic_DNA"/>
</dbReference>
<keyword evidence="4 7" id="KW-0812">Transmembrane</keyword>
<keyword evidence="6 7" id="KW-0472">Membrane</keyword>